<feature type="transmembrane region" description="Helical" evidence="6">
    <location>
        <begin position="53"/>
        <end position="73"/>
    </location>
</feature>
<evidence type="ECO:0000256" key="5">
    <source>
        <dbReference type="ARBA" id="ARBA00023136"/>
    </source>
</evidence>
<feature type="transmembrane region" description="Helical" evidence="6">
    <location>
        <begin position="110"/>
        <end position="132"/>
    </location>
</feature>
<keyword evidence="3 6" id="KW-0812">Transmembrane</keyword>
<reference evidence="7" key="1">
    <citation type="journal article" date="2020" name="bioRxiv">
        <title>Hybrid origin of Populus tomentosa Carr. identified through genome sequencing and phylogenomic analysis.</title>
        <authorList>
            <person name="An X."/>
            <person name="Gao K."/>
            <person name="Chen Z."/>
            <person name="Li J."/>
            <person name="Yang X."/>
            <person name="Yang X."/>
            <person name="Zhou J."/>
            <person name="Guo T."/>
            <person name="Zhao T."/>
            <person name="Huang S."/>
            <person name="Miao D."/>
            <person name="Khan W.U."/>
            <person name="Rao P."/>
            <person name="Ye M."/>
            <person name="Lei B."/>
            <person name="Liao W."/>
            <person name="Wang J."/>
            <person name="Ji L."/>
            <person name="Li Y."/>
            <person name="Guo B."/>
            <person name="Mustafa N.S."/>
            <person name="Li S."/>
            <person name="Yun Q."/>
            <person name="Keller S.R."/>
            <person name="Mao J."/>
            <person name="Zhang R."/>
            <person name="Strauss S.H."/>
        </authorList>
    </citation>
    <scope>NUCLEOTIDE SEQUENCE</scope>
    <source>
        <strain evidence="7">GM15</strain>
        <tissue evidence="7">Leaf</tissue>
    </source>
</reference>
<protein>
    <submittedName>
        <fullName evidence="7">Uncharacterized protein</fullName>
    </submittedName>
</protein>
<feature type="transmembrane region" description="Helical" evidence="6">
    <location>
        <begin position="144"/>
        <end position="165"/>
    </location>
</feature>
<evidence type="ECO:0000256" key="3">
    <source>
        <dbReference type="ARBA" id="ARBA00022692"/>
    </source>
</evidence>
<dbReference type="PANTHER" id="PTHR47830:SF2">
    <property type="entry name" value="PROTEIN, PUTATIVE-RELATED"/>
    <property type="match status" value="1"/>
</dbReference>
<keyword evidence="4 6" id="KW-1133">Transmembrane helix</keyword>
<comment type="caution">
    <text evidence="7">The sequence shown here is derived from an EMBL/GenBank/DDBJ whole genome shotgun (WGS) entry which is preliminary data.</text>
</comment>
<dbReference type="AlphaFoldDB" id="A0A8X7ZAM8"/>
<dbReference type="OrthoDB" id="1842378at2759"/>
<gene>
    <name evidence="7" type="ORF">POTOM_030331</name>
</gene>
<dbReference type="Pfam" id="PF04819">
    <property type="entry name" value="DUF716"/>
    <property type="match status" value="1"/>
</dbReference>
<feature type="transmembrane region" description="Helical" evidence="6">
    <location>
        <begin position="85"/>
        <end position="104"/>
    </location>
</feature>
<dbReference type="GO" id="GO:0016020">
    <property type="term" value="C:membrane"/>
    <property type="evidence" value="ECO:0007669"/>
    <property type="project" value="UniProtKB-SubCell"/>
</dbReference>
<comment type="similarity">
    <text evidence="2">Belongs to the TMEM45 family.</text>
</comment>
<evidence type="ECO:0000256" key="2">
    <source>
        <dbReference type="ARBA" id="ARBA00006948"/>
    </source>
</evidence>
<evidence type="ECO:0000256" key="1">
    <source>
        <dbReference type="ARBA" id="ARBA00004141"/>
    </source>
</evidence>
<dbReference type="PANTHER" id="PTHR47830">
    <property type="entry name" value="OS11G0534100 PROTEIN"/>
    <property type="match status" value="1"/>
</dbReference>
<evidence type="ECO:0000313" key="7">
    <source>
        <dbReference type="EMBL" id="KAG6766259.1"/>
    </source>
</evidence>
<dbReference type="InterPro" id="IPR006904">
    <property type="entry name" value="DUF716"/>
</dbReference>
<keyword evidence="8" id="KW-1185">Reference proteome</keyword>
<evidence type="ECO:0000256" key="6">
    <source>
        <dbReference type="SAM" id="Phobius"/>
    </source>
</evidence>
<organism evidence="7 8">
    <name type="scientific">Populus tomentosa</name>
    <name type="common">Chinese white poplar</name>
    <dbReference type="NCBI Taxonomy" id="118781"/>
    <lineage>
        <taxon>Eukaryota</taxon>
        <taxon>Viridiplantae</taxon>
        <taxon>Streptophyta</taxon>
        <taxon>Embryophyta</taxon>
        <taxon>Tracheophyta</taxon>
        <taxon>Spermatophyta</taxon>
        <taxon>Magnoliopsida</taxon>
        <taxon>eudicotyledons</taxon>
        <taxon>Gunneridae</taxon>
        <taxon>Pentapetalae</taxon>
        <taxon>rosids</taxon>
        <taxon>fabids</taxon>
        <taxon>Malpighiales</taxon>
        <taxon>Salicaceae</taxon>
        <taxon>Saliceae</taxon>
        <taxon>Populus</taxon>
    </lineage>
</organism>
<feature type="transmembrane region" description="Helical" evidence="6">
    <location>
        <begin position="231"/>
        <end position="255"/>
    </location>
</feature>
<sequence length="474" mass="52018">MASLVTHLCASLFLLPIGLRRLFCSSSLYLKNTSLFRSKTWYLSDPKWINLDLYALTVALPIASFSLIFLFFSISTGHITYRFSFLHQSVLLFLYWVLAILFVLRDSIDLLVILDNFLFVFGGILFFVEYSFIGEGTSGLVGEAVYGLCGKLSLVCGLCCLYLAIRPGAFFAEYCLCCGLVLKGTWFLQAGLCLYTDVFGLKGCHKIEILPGSGNVEFKCDLEEDGLRGVALVNLLFVGHAIVVFLVSLGMLALLSSNRNLRHGEASGPLLAGLESESALMRALPEFEKWVTRLGTERPKLGNGCCICLLASITFSAYSNGQEQAQDLDIKGPKRMYINGTVATTSSGNMLRRVPLQKREASRKALGPCGGDASKVKFLFFILQLGTERPKLGNGCCSCLLASITFSAYSNGQKRAQDLDIKGPKRIYFGNSCWGCLLALVLNICGIMRASKLKEASVFLPNSLLHIVVMNDDI</sequence>
<proteinExistence type="inferred from homology"/>
<evidence type="ECO:0000313" key="8">
    <source>
        <dbReference type="Proteomes" id="UP000886885"/>
    </source>
</evidence>
<comment type="subcellular location">
    <subcellularLocation>
        <location evidence="1">Membrane</location>
        <topology evidence="1">Multi-pass membrane protein</topology>
    </subcellularLocation>
</comment>
<dbReference type="Proteomes" id="UP000886885">
    <property type="component" value="Chromosome 8A"/>
</dbReference>
<accession>A0A8X7ZAM8</accession>
<evidence type="ECO:0000256" key="4">
    <source>
        <dbReference type="ARBA" id="ARBA00022989"/>
    </source>
</evidence>
<feature type="transmembrane region" description="Helical" evidence="6">
    <location>
        <begin position="429"/>
        <end position="448"/>
    </location>
</feature>
<name>A0A8X7ZAM8_POPTO</name>
<dbReference type="EMBL" id="JAAWWB010000015">
    <property type="protein sequence ID" value="KAG6766259.1"/>
    <property type="molecule type" value="Genomic_DNA"/>
</dbReference>
<keyword evidence="5 6" id="KW-0472">Membrane</keyword>